<reference evidence="9 10" key="1">
    <citation type="submission" date="2020-09" db="EMBL/GenBank/DDBJ databases">
        <authorList>
            <person name="Yoon J.-W."/>
        </authorList>
    </citation>
    <scope>NUCLEOTIDE SEQUENCE [LARGE SCALE GENOMIC DNA]</scope>
    <source>
        <strain evidence="9 10">KMU-140</strain>
    </source>
</reference>
<evidence type="ECO:0000256" key="3">
    <source>
        <dbReference type="ARBA" id="ARBA00022801"/>
    </source>
</evidence>
<evidence type="ECO:0000256" key="2">
    <source>
        <dbReference type="ARBA" id="ARBA00022670"/>
    </source>
</evidence>
<keyword evidence="4" id="KW-0720">Serine protease</keyword>
<dbReference type="Gene3D" id="3.40.50.1820">
    <property type="entry name" value="alpha/beta hydrolase"/>
    <property type="match status" value="1"/>
</dbReference>
<feature type="domain" description="Peptidase S9 prolyl oligopeptidase catalytic" evidence="7">
    <location>
        <begin position="504"/>
        <end position="719"/>
    </location>
</feature>
<keyword evidence="2" id="KW-0645">Protease</keyword>
<name>A0ABR8KQM4_9SPHN</name>
<dbReference type="SUPFAM" id="SSF53474">
    <property type="entry name" value="alpha/beta-Hydrolases"/>
    <property type="match status" value="1"/>
</dbReference>
<feature type="chain" id="PRO_5045872697" evidence="6">
    <location>
        <begin position="20"/>
        <end position="724"/>
    </location>
</feature>
<dbReference type="SUPFAM" id="SSF50993">
    <property type="entry name" value="Peptidase/esterase 'gauge' domain"/>
    <property type="match status" value="1"/>
</dbReference>
<dbReference type="PANTHER" id="PTHR11757:SF19">
    <property type="entry name" value="PROLYL ENDOPEPTIDASE-LIKE"/>
    <property type="match status" value="1"/>
</dbReference>
<protein>
    <submittedName>
        <fullName evidence="9">S9 family peptidase</fullName>
    </submittedName>
</protein>
<evidence type="ECO:0000256" key="6">
    <source>
        <dbReference type="SAM" id="SignalP"/>
    </source>
</evidence>
<evidence type="ECO:0000313" key="9">
    <source>
        <dbReference type="EMBL" id="MBD2842995.1"/>
    </source>
</evidence>
<dbReference type="Gene3D" id="2.130.10.120">
    <property type="entry name" value="Prolyl oligopeptidase, N-terminal domain"/>
    <property type="match status" value="1"/>
</dbReference>
<dbReference type="InterPro" id="IPR023302">
    <property type="entry name" value="Pept_S9A_N"/>
</dbReference>
<dbReference type="InterPro" id="IPR002470">
    <property type="entry name" value="Peptidase_S9A"/>
</dbReference>
<evidence type="ECO:0000256" key="5">
    <source>
        <dbReference type="SAM" id="MobiDB-lite"/>
    </source>
</evidence>
<comment type="similarity">
    <text evidence="1">Belongs to the peptidase S9A family.</text>
</comment>
<accession>A0ABR8KQM4</accession>
<evidence type="ECO:0000313" key="10">
    <source>
        <dbReference type="Proteomes" id="UP000635384"/>
    </source>
</evidence>
<keyword evidence="3" id="KW-0378">Hydrolase</keyword>
<evidence type="ECO:0000256" key="1">
    <source>
        <dbReference type="ARBA" id="ARBA00005228"/>
    </source>
</evidence>
<evidence type="ECO:0000259" key="8">
    <source>
        <dbReference type="Pfam" id="PF02897"/>
    </source>
</evidence>
<dbReference type="InterPro" id="IPR051543">
    <property type="entry name" value="Serine_Peptidase_S9A"/>
</dbReference>
<evidence type="ECO:0000259" key="7">
    <source>
        <dbReference type="Pfam" id="PF00326"/>
    </source>
</evidence>
<dbReference type="Pfam" id="PF00326">
    <property type="entry name" value="Peptidase_S9"/>
    <property type="match status" value="1"/>
</dbReference>
<keyword evidence="6" id="KW-0732">Signal</keyword>
<dbReference type="EMBL" id="JACXLC010000001">
    <property type="protein sequence ID" value="MBD2842995.1"/>
    <property type="molecule type" value="Genomic_DNA"/>
</dbReference>
<keyword evidence="10" id="KW-1185">Reference proteome</keyword>
<gene>
    <name evidence="9" type="ORF">IB285_12100</name>
</gene>
<feature type="domain" description="Peptidase S9A N-terminal" evidence="8">
    <location>
        <begin position="39"/>
        <end position="441"/>
    </location>
</feature>
<dbReference type="Proteomes" id="UP000635384">
    <property type="component" value="Unassembled WGS sequence"/>
</dbReference>
<dbReference type="PANTHER" id="PTHR11757">
    <property type="entry name" value="PROTEASE FAMILY S9A OLIGOPEPTIDASE"/>
    <property type="match status" value="1"/>
</dbReference>
<dbReference type="Pfam" id="PF02897">
    <property type="entry name" value="Peptidase_S9_N"/>
    <property type="match status" value="1"/>
</dbReference>
<feature type="region of interest" description="Disordered" evidence="5">
    <location>
        <begin position="22"/>
        <end position="50"/>
    </location>
</feature>
<organism evidence="9 10">
    <name type="scientific">Erythrobacter rubeus</name>
    <dbReference type="NCBI Taxonomy" id="2760803"/>
    <lineage>
        <taxon>Bacteria</taxon>
        <taxon>Pseudomonadati</taxon>
        <taxon>Pseudomonadota</taxon>
        <taxon>Alphaproteobacteria</taxon>
        <taxon>Sphingomonadales</taxon>
        <taxon>Erythrobacteraceae</taxon>
        <taxon>Erythrobacter/Porphyrobacter group</taxon>
        <taxon>Erythrobacter</taxon>
    </lineage>
</organism>
<evidence type="ECO:0000256" key="4">
    <source>
        <dbReference type="ARBA" id="ARBA00022825"/>
    </source>
</evidence>
<dbReference type="InterPro" id="IPR001375">
    <property type="entry name" value="Peptidase_S9_cat"/>
</dbReference>
<sequence length="724" mass="80749">MCAAFAAALALALPFQANASNNEDQTGVTTSDTAAPTSPPVAEKREHSYTRHGITISDPYDWLYDKSYPTVDDEDVLDYLKAENAWFETKMAPHKELTEALFTEMRARIKEDDSTVPQRRGDYLYWSEFEEGAQYRKHWRRPVAGGDDQLILDETALAEGLEYFRLGAVSVSKNGRYLAYSTDTNGSERFTARIKDLQTGELLADEIPETLSGLTWLKGDTILAYSKVDDNWRVNNVRLHTIGTPTSEDVEIFTEDDISFRVGAGLSAQEDYLVISTGDNETSEVRFVSADDPTGEQVLVKPRVKGVEYNIDIRDGELFVLTNDDHINFRLAKASIDTPGNWETVIAGRDEFYLTDFELFKDFLVTEGRLNGLDQVQIRSYDAPTSAAPIAFPEASYNAGLSNNPEYDQAKLRLSYESMITPDTVFDYDVASRSLEQLKQQEIPSGYDANLYTTERIEIQARDGTMVPVSIVMRKDRDQMNGGEAGPLHLYAYGAYGYAVPPGFSTTRLSLIDRGFAYAIAHIRGGDDLGRRWYLQGKLNERANTFNDFVDVGRGLIAQGYTAEGKVTASGGSAGGELMGAIINQDPAQYGAVVAHVPFVDVLNTMLNEELPLTPGEWQEWGNPIESKQAFAYILSYSPYDQVTAQEYPPLLVTAGLNDPRVTYWEPAKWVAKLREYKTDDNVLLLKTNMGAGHGGKSGRWNSLYETAEEFAFILWQMGMAESE</sequence>
<dbReference type="PRINTS" id="PR00862">
    <property type="entry name" value="PROLIGOPTASE"/>
</dbReference>
<feature type="signal peptide" evidence="6">
    <location>
        <begin position="1"/>
        <end position="19"/>
    </location>
</feature>
<dbReference type="InterPro" id="IPR029058">
    <property type="entry name" value="AB_hydrolase_fold"/>
</dbReference>
<comment type="caution">
    <text evidence="9">The sequence shown here is derived from an EMBL/GenBank/DDBJ whole genome shotgun (WGS) entry which is preliminary data.</text>
</comment>
<proteinExistence type="inferred from homology"/>